<feature type="compositionally biased region" description="Basic and acidic residues" evidence="1">
    <location>
        <begin position="461"/>
        <end position="484"/>
    </location>
</feature>
<dbReference type="SUPFAM" id="SSF48452">
    <property type="entry name" value="TPR-like"/>
    <property type="match status" value="2"/>
</dbReference>
<dbReference type="EMBL" id="HBNR01078623">
    <property type="protein sequence ID" value="CAE4655241.1"/>
    <property type="molecule type" value="Transcribed_RNA"/>
</dbReference>
<evidence type="ECO:0000313" key="2">
    <source>
        <dbReference type="EMBL" id="CAE4655241.1"/>
    </source>
</evidence>
<feature type="compositionally biased region" description="Acidic residues" evidence="1">
    <location>
        <begin position="579"/>
        <end position="595"/>
    </location>
</feature>
<dbReference type="Gene3D" id="1.25.40.10">
    <property type="entry name" value="Tetratricopeptide repeat domain"/>
    <property type="match status" value="1"/>
</dbReference>
<dbReference type="AlphaFoldDB" id="A0A7S4ST47"/>
<gene>
    <name evidence="2" type="ORF">AMON00008_LOCUS56050</name>
</gene>
<proteinExistence type="predicted"/>
<evidence type="ECO:0000256" key="1">
    <source>
        <dbReference type="SAM" id="MobiDB-lite"/>
    </source>
</evidence>
<sequence length="897" mass="97247">MVAAHTSPAEELVPSWCCYGDAELLDWLWLHQRPTKQFSSSPADAEREHSKAIFQDLIAKHETCHEALFGLGRVAVLEQRYEEGASYLREALGTAGRDALCLAWLAWAVLLASAGHGLLRHGTMLLEARELCHEALALDGGLALALQCLVHVLVAMPLSVGTGAQSAGQLASRLARVNPTSGLVVLARLMLSGGQGQAAAGMKALRAFLAEAPMQGQEAARQVAATLLHRCLQQDPLPQYSGVPSARPERQRGPRAQGMAYEPRLVATKLLALDTLWRHLLHVASAPAEAAEVALLAAGSFRSCPPAWQRAVVLALKALAVQGQWDECWRLAAAELGFALSREVLYQCGRLAYFDGRSEAIDAYLPHLTGLLPLVPASVQPDVHFWMGMLHHKRGRTLVAVQVLERALPALQGEDAGKVDRLRMSKAARAKKVLSGASKLQSDARRIYEVSNAVWRAAMGKPERSEERHTDAGRAPPNHDESVFRRPPGYVPPEQREASEAESGSTEGEEEEEPALAEDAECGEVAEVAKARDSDEETIAFAAAEMRIAAEEETVFAAAELRSGSQEPVAASEPAPGDEGGEGQEPSDEGAEAEDAGGSRWMELLRRPLPPELSRLPRPALRGLLEARLRAAACATAWNIWDAWSAARALRSIEAEDAFLGTLCRGRLALMRGEVAEAERLWSSAAERCPRRVEPVLELWRLHSCRGSHRLAVLSAKKAVDLLGNCDIDSVAVLSCSLLSDGKVWGAACSRSLSLRWHAHLLLAKSLWHCGLWEDAWRVLDSAAGEAEVEAATVVSPGAEAAFLYQQLKVAVRALEDLFARQAKDTDLCREDSGQGAFGGVIQPWLDRGESALKALSAMAVELSRENCLRCAFWRARLERCLAAAECFRKCKQVAGR</sequence>
<reference evidence="2" key="1">
    <citation type="submission" date="2021-01" db="EMBL/GenBank/DDBJ databases">
        <authorList>
            <person name="Corre E."/>
            <person name="Pelletier E."/>
            <person name="Niang G."/>
            <person name="Scheremetjew M."/>
            <person name="Finn R."/>
            <person name="Kale V."/>
            <person name="Holt S."/>
            <person name="Cochrane G."/>
            <person name="Meng A."/>
            <person name="Brown T."/>
            <person name="Cohen L."/>
        </authorList>
    </citation>
    <scope>NUCLEOTIDE SEQUENCE</scope>
    <source>
        <strain evidence="2">CCMP3105</strain>
    </source>
</reference>
<feature type="compositionally biased region" description="Acidic residues" evidence="1">
    <location>
        <begin position="507"/>
        <end position="521"/>
    </location>
</feature>
<feature type="region of interest" description="Disordered" evidence="1">
    <location>
        <begin position="562"/>
        <end position="596"/>
    </location>
</feature>
<feature type="region of interest" description="Disordered" evidence="1">
    <location>
        <begin position="459"/>
        <end position="521"/>
    </location>
</feature>
<name>A0A7S4ST47_9DINO</name>
<dbReference type="InterPro" id="IPR011990">
    <property type="entry name" value="TPR-like_helical_dom_sf"/>
</dbReference>
<organism evidence="2">
    <name type="scientific">Alexandrium monilatum</name>
    <dbReference type="NCBI Taxonomy" id="311494"/>
    <lineage>
        <taxon>Eukaryota</taxon>
        <taxon>Sar</taxon>
        <taxon>Alveolata</taxon>
        <taxon>Dinophyceae</taxon>
        <taxon>Gonyaulacales</taxon>
        <taxon>Pyrocystaceae</taxon>
        <taxon>Alexandrium</taxon>
    </lineage>
</organism>
<protein>
    <submittedName>
        <fullName evidence="2">Uncharacterized protein</fullName>
    </submittedName>
</protein>
<accession>A0A7S4ST47</accession>